<evidence type="ECO:0000313" key="2">
    <source>
        <dbReference type="Proteomes" id="UP000501690"/>
    </source>
</evidence>
<dbReference type="Proteomes" id="UP000501690">
    <property type="component" value="Linkage Group LG10"/>
</dbReference>
<proteinExistence type="predicted"/>
<dbReference type="EMBL" id="CP039354">
    <property type="protein sequence ID" value="QCE11468.1"/>
    <property type="molecule type" value="Genomic_DNA"/>
</dbReference>
<organism evidence="1 2">
    <name type="scientific">Vigna unguiculata</name>
    <name type="common">Cowpea</name>
    <dbReference type="NCBI Taxonomy" id="3917"/>
    <lineage>
        <taxon>Eukaryota</taxon>
        <taxon>Viridiplantae</taxon>
        <taxon>Streptophyta</taxon>
        <taxon>Embryophyta</taxon>
        <taxon>Tracheophyta</taxon>
        <taxon>Spermatophyta</taxon>
        <taxon>Magnoliopsida</taxon>
        <taxon>eudicotyledons</taxon>
        <taxon>Gunneridae</taxon>
        <taxon>Pentapetalae</taxon>
        <taxon>rosids</taxon>
        <taxon>fabids</taxon>
        <taxon>Fabales</taxon>
        <taxon>Fabaceae</taxon>
        <taxon>Papilionoideae</taxon>
        <taxon>50 kb inversion clade</taxon>
        <taxon>NPAAA clade</taxon>
        <taxon>indigoferoid/millettioid clade</taxon>
        <taxon>Phaseoleae</taxon>
        <taxon>Vigna</taxon>
    </lineage>
</organism>
<evidence type="ECO:0000313" key="1">
    <source>
        <dbReference type="EMBL" id="QCE11468.1"/>
    </source>
</evidence>
<gene>
    <name evidence="1" type="ORF">DEO72_LG10g2701</name>
</gene>
<reference evidence="1 2" key="1">
    <citation type="submission" date="2019-04" db="EMBL/GenBank/DDBJ databases">
        <title>An improved genome assembly and genetic linkage map for asparagus bean, Vigna unguiculata ssp. sesquipedialis.</title>
        <authorList>
            <person name="Xia Q."/>
            <person name="Zhang R."/>
            <person name="Dong Y."/>
        </authorList>
    </citation>
    <scope>NUCLEOTIDE SEQUENCE [LARGE SCALE GENOMIC DNA]</scope>
    <source>
        <tissue evidence="1">Leaf</tissue>
    </source>
</reference>
<dbReference type="AlphaFoldDB" id="A0A4D6NDN9"/>
<keyword evidence="2" id="KW-1185">Reference proteome</keyword>
<protein>
    <submittedName>
        <fullName evidence="1">Uncharacterized protein</fullName>
    </submittedName>
</protein>
<name>A0A4D6NDN9_VIGUN</name>
<sequence>MGNENVANDDVVIVGEEEKKVVIVECAEKWVKESASDMPHGGFMLAARRCCVATQAGCCTVTNHNEESLLVHVSDRLNERERCTEWRLAARCAPPGDEEKTVALKERWRPAVSGYRQAVWGNFAWWHVHGWWLTCDDMSGEVHIQILSREDTSEVRRAGLRAGSSPFLFVYGDDRVIRYTGANVDTGGAEDVQATEYLITYGWGRLTTMRSLSWSMLNERERCTEWRLAARCAPPGDEEKTVALKERWRPAVSGYRQAVWGNFAWWHVHGWWLTCDDMSGEVHIQILSREDTSEVRRAGLRAGSSPFLFVYGDDRVIRYTGANVDTGGAEDVQATE</sequence>
<accession>A0A4D6NDN9</accession>